<keyword evidence="1" id="KW-0732">Signal</keyword>
<evidence type="ECO:0008006" key="4">
    <source>
        <dbReference type="Google" id="ProtNLM"/>
    </source>
</evidence>
<organism evidence="2 3">
    <name type="scientific">Aquilegia coerulea</name>
    <name type="common">Rocky mountain columbine</name>
    <dbReference type="NCBI Taxonomy" id="218851"/>
    <lineage>
        <taxon>Eukaryota</taxon>
        <taxon>Viridiplantae</taxon>
        <taxon>Streptophyta</taxon>
        <taxon>Embryophyta</taxon>
        <taxon>Tracheophyta</taxon>
        <taxon>Spermatophyta</taxon>
        <taxon>Magnoliopsida</taxon>
        <taxon>Ranunculales</taxon>
        <taxon>Ranunculaceae</taxon>
        <taxon>Thalictroideae</taxon>
        <taxon>Aquilegia</taxon>
    </lineage>
</organism>
<feature type="chain" id="PRO_5013734173" description="Transmembrane protein" evidence="1">
    <location>
        <begin position="30"/>
        <end position="72"/>
    </location>
</feature>
<sequence>MMFKQRSCSVLLLHILLLFLVLNFGSSQAQVLPDYEVAVAWKKKKGRRRSWQGLESWKKKCFGVWANFVLFV</sequence>
<protein>
    <recommendedName>
        <fullName evidence="4">Transmembrane protein</fullName>
    </recommendedName>
</protein>
<gene>
    <name evidence="2" type="ORF">AQUCO_117500001v1</name>
</gene>
<feature type="signal peptide" evidence="1">
    <location>
        <begin position="1"/>
        <end position="29"/>
    </location>
</feature>
<name>A0A2G5C081_AQUCA</name>
<accession>A0A2G5C081</accession>
<reference evidence="2 3" key="1">
    <citation type="submission" date="2017-09" db="EMBL/GenBank/DDBJ databases">
        <title>WGS assembly of Aquilegia coerulea Goldsmith.</title>
        <authorList>
            <person name="Hodges S."/>
            <person name="Kramer E."/>
            <person name="Nordborg M."/>
            <person name="Tomkins J."/>
            <person name="Borevitz J."/>
            <person name="Derieg N."/>
            <person name="Yan J."/>
            <person name="Mihaltcheva S."/>
            <person name="Hayes R.D."/>
            <person name="Rokhsar D."/>
        </authorList>
    </citation>
    <scope>NUCLEOTIDE SEQUENCE [LARGE SCALE GENOMIC DNA]</scope>
    <source>
        <strain evidence="3">cv. Goldsmith</strain>
    </source>
</reference>
<dbReference type="InParanoid" id="A0A2G5C081"/>
<evidence type="ECO:0000313" key="3">
    <source>
        <dbReference type="Proteomes" id="UP000230069"/>
    </source>
</evidence>
<evidence type="ECO:0000256" key="1">
    <source>
        <dbReference type="SAM" id="SignalP"/>
    </source>
</evidence>
<dbReference type="EMBL" id="KZ305586">
    <property type="protein sequence ID" value="PIA24683.1"/>
    <property type="molecule type" value="Genomic_DNA"/>
</dbReference>
<proteinExistence type="predicted"/>
<keyword evidence="3" id="KW-1185">Reference proteome</keyword>
<evidence type="ECO:0000313" key="2">
    <source>
        <dbReference type="EMBL" id="PIA24683.1"/>
    </source>
</evidence>
<dbReference type="AlphaFoldDB" id="A0A2G5C081"/>
<dbReference type="Proteomes" id="UP000230069">
    <property type="component" value="Unassembled WGS sequence"/>
</dbReference>